<keyword evidence="1" id="KW-0614">Plasmid</keyword>
<dbReference type="RefSeq" id="WP_179171685.1">
    <property type="nucleotide sequence ID" value="NZ_CP058532.1"/>
</dbReference>
<dbReference type="KEGG" id="halg:HUG10_21225"/>
<protein>
    <submittedName>
        <fullName evidence="1">Uncharacterized protein</fullName>
    </submittedName>
</protein>
<accession>A0A7D5GKV7</accession>
<geneLocation type="plasmid" evidence="1 2">
    <name>unnamed3</name>
</geneLocation>
<dbReference type="GeneID" id="56031412"/>
<gene>
    <name evidence="1" type="ORF">HUG10_21225</name>
</gene>
<dbReference type="AlphaFoldDB" id="A0A7D5GKV7"/>
<reference evidence="1 2" key="1">
    <citation type="submission" date="2020-07" db="EMBL/GenBank/DDBJ databases">
        <title>Gai3-2, isolated from salt lake.</title>
        <authorList>
            <person name="Cui H."/>
            <person name="Shi X."/>
        </authorList>
    </citation>
    <scope>NUCLEOTIDE SEQUENCE [LARGE SCALE GENOMIC DNA]</scope>
    <source>
        <strain evidence="1 2">Gai3-2</strain>
        <plasmid evidence="1 2">unnamed3</plasmid>
    </source>
</reference>
<proteinExistence type="predicted"/>
<dbReference type="Proteomes" id="UP000509750">
    <property type="component" value="Plasmid unnamed3"/>
</dbReference>
<keyword evidence="2" id="KW-1185">Reference proteome</keyword>
<evidence type="ECO:0000313" key="2">
    <source>
        <dbReference type="Proteomes" id="UP000509750"/>
    </source>
</evidence>
<evidence type="ECO:0000313" key="1">
    <source>
        <dbReference type="EMBL" id="QLG30111.1"/>
    </source>
</evidence>
<dbReference type="EMBL" id="CP058532">
    <property type="protein sequence ID" value="QLG30111.1"/>
    <property type="molecule type" value="Genomic_DNA"/>
</dbReference>
<sequence length="56" mass="6553">MEVECKRAGCTNSFASSVENQGRGFDKYCSFECRDEAMPSLEDLRHREEKRRWGGY</sequence>
<organism evidence="1 2">
    <name type="scientific">Halorarum halophilum</name>
    <dbReference type="NCBI Taxonomy" id="2743090"/>
    <lineage>
        <taxon>Archaea</taxon>
        <taxon>Methanobacteriati</taxon>
        <taxon>Methanobacteriota</taxon>
        <taxon>Stenosarchaea group</taxon>
        <taxon>Halobacteria</taxon>
        <taxon>Halobacteriales</taxon>
        <taxon>Haloferacaceae</taxon>
        <taxon>Halorarum</taxon>
    </lineage>
</organism>
<name>A0A7D5GKV7_9EURY</name>